<dbReference type="Proteomes" id="UP000054560">
    <property type="component" value="Unassembled WGS sequence"/>
</dbReference>
<proteinExistence type="predicted"/>
<dbReference type="AlphaFoldDB" id="A0A0L0F3J2"/>
<dbReference type="RefSeq" id="XP_014144645.1">
    <property type="nucleotide sequence ID" value="XM_014289170.1"/>
</dbReference>
<sequence length="62" mass="6173">PPAVGATLEVVVAVALVEVEAGVATVTIVTEGAGAEAVDTETVKLVEETVRALKNVAAVHAH</sequence>
<feature type="non-terminal residue" evidence="2">
    <location>
        <position position="1"/>
    </location>
</feature>
<name>A0A0L0F3J2_9EUKA</name>
<dbReference type="GeneID" id="25917228"/>
<feature type="signal peptide" evidence="1">
    <location>
        <begin position="1"/>
        <end position="21"/>
    </location>
</feature>
<keyword evidence="3" id="KW-1185">Reference proteome</keyword>
<reference evidence="2 3" key="1">
    <citation type="submission" date="2011-02" db="EMBL/GenBank/DDBJ databases">
        <title>The Genome Sequence of Sphaeroforma arctica JP610.</title>
        <authorList>
            <consortium name="The Broad Institute Genome Sequencing Platform"/>
            <person name="Russ C."/>
            <person name="Cuomo C."/>
            <person name="Young S.K."/>
            <person name="Zeng Q."/>
            <person name="Gargeya S."/>
            <person name="Alvarado L."/>
            <person name="Berlin A."/>
            <person name="Chapman S.B."/>
            <person name="Chen Z."/>
            <person name="Freedman E."/>
            <person name="Gellesch M."/>
            <person name="Goldberg J."/>
            <person name="Griggs A."/>
            <person name="Gujja S."/>
            <person name="Heilman E."/>
            <person name="Heiman D."/>
            <person name="Howarth C."/>
            <person name="Mehta T."/>
            <person name="Neiman D."/>
            <person name="Pearson M."/>
            <person name="Roberts A."/>
            <person name="Saif S."/>
            <person name="Shea T."/>
            <person name="Shenoy N."/>
            <person name="Sisk P."/>
            <person name="Stolte C."/>
            <person name="Sykes S."/>
            <person name="White J."/>
            <person name="Yandava C."/>
            <person name="Burger G."/>
            <person name="Gray M.W."/>
            <person name="Holland P.W.H."/>
            <person name="King N."/>
            <person name="Lang F.B.F."/>
            <person name="Roger A.J."/>
            <person name="Ruiz-Trillo I."/>
            <person name="Haas B."/>
            <person name="Nusbaum C."/>
            <person name="Birren B."/>
        </authorList>
    </citation>
    <scope>NUCLEOTIDE SEQUENCE [LARGE SCALE GENOMIC DNA]</scope>
    <source>
        <strain evidence="2 3">JP610</strain>
    </source>
</reference>
<protein>
    <submittedName>
        <fullName evidence="2">Uncharacterized protein</fullName>
    </submittedName>
</protein>
<feature type="chain" id="PRO_5005538509" evidence="1">
    <location>
        <begin position="22"/>
        <end position="62"/>
    </location>
</feature>
<organism evidence="2 3">
    <name type="scientific">Sphaeroforma arctica JP610</name>
    <dbReference type="NCBI Taxonomy" id="667725"/>
    <lineage>
        <taxon>Eukaryota</taxon>
        <taxon>Ichthyosporea</taxon>
        <taxon>Ichthyophonida</taxon>
        <taxon>Sphaeroforma</taxon>
    </lineage>
</organism>
<accession>A0A0L0F3J2</accession>
<evidence type="ECO:0000313" key="2">
    <source>
        <dbReference type="EMBL" id="KNC70743.1"/>
    </source>
</evidence>
<evidence type="ECO:0000256" key="1">
    <source>
        <dbReference type="SAM" id="SignalP"/>
    </source>
</evidence>
<evidence type="ECO:0000313" key="3">
    <source>
        <dbReference type="Proteomes" id="UP000054560"/>
    </source>
</evidence>
<gene>
    <name evidence="2" type="ORF">SARC_16724</name>
</gene>
<dbReference type="EMBL" id="KQ250322">
    <property type="protein sequence ID" value="KNC70743.1"/>
    <property type="molecule type" value="Genomic_DNA"/>
</dbReference>
<keyword evidence="1" id="KW-0732">Signal</keyword>